<comment type="caution">
    <text evidence="1">The sequence shown here is derived from an EMBL/GenBank/DDBJ whole genome shotgun (WGS) entry which is preliminary data.</text>
</comment>
<name>A0A8J7K7T1_9NEIS</name>
<dbReference type="AlphaFoldDB" id="A0A8J7K7T1"/>
<dbReference type="Proteomes" id="UP000604481">
    <property type="component" value="Unassembled WGS sequence"/>
</dbReference>
<evidence type="ECO:0000313" key="2">
    <source>
        <dbReference type="Proteomes" id="UP000604481"/>
    </source>
</evidence>
<evidence type="ECO:0000313" key="1">
    <source>
        <dbReference type="EMBL" id="MBE9608548.1"/>
    </source>
</evidence>
<dbReference type="RefSeq" id="WP_194115065.1">
    <property type="nucleotide sequence ID" value="NZ_JADFUA010000002.1"/>
</dbReference>
<reference evidence="1 2" key="1">
    <citation type="submission" date="2020-10" db="EMBL/GenBank/DDBJ databases">
        <title>The genome sequence of Chitinilyticum litopenaei 4Y14.</title>
        <authorList>
            <person name="Liu Y."/>
        </authorList>
    </citation>
    <scope>NUCLEOTIDE SEQUENCE [LARGE SCALE GENOMIC DNA]</scope>
    <source>
        <strain evidence="1 2">4Y14</strain>
    </source>
</reference>
<proteinExistence type="predicted"/>
<dbReference type="EMBL" id="JADFUA010000002">
    <property type="protein sequence ID" value="MBE9608548.1"/>
    <property type="molecule type" value="Genomic_DNA"/>
</dbReference>
<accession>A0A8J7K7T1</accession>
<keyword evidence="2" id="KW-1185">Reference proteome</keyword>
<organism evidence="1 2">
    <name type="scientific">Chitinilyticum piscinae</name>
    <dbReference type="NCBI Taxonomy" id="2866724"/>
    <lineage>
        <taxon>Bacteria</taxon>
        <taxon>Pseudomonadati</taxon>
        <taxon>Pseudomonadota</taxon>
        <taxon>Betaproteobacteria</taxon>
        <taxon>Neisseriales</taxon>
        <taxon>Chitinibacteraceae</taxon>
        <taxon>Chitinilyticum</taxon>
    </lineage>
</organism>
<sequence>MSDPFSLLGLSCHARKSCAPCVCSDAEIGVRHYASPLHALAPMDTAQRDWCISEIRRYQPEQEADTLVCYSDDRLARAVLKAWTRSVRF</sequence>
<gene>
    <name evidence="1" type="ORF">INR99_04230</name>
</gene>
<protein>
    <submittedName>
        <fullName evidence="1">Uncharacterized protein</fullName>
    </submittedName>
</protein>